<dbReference type="Pfam" id="PF03551">
    <property type="entry name" value="PadR"/>
    <property type="match status" value="1"/>
</dbReference>
<organism evidence="2 3">
    <name type="scientific">Candidatus Azambacteria bacterium GW2011_GWE2_46_45</name>
    <dbReference type="NCBI Taxonomy" id="1618625"/>
    <lineage>
        <taxon>Bacteria</taxon>
        <taxon>Candidatus Azamiibacteriota</taxon>
    </lineage>
</organism>
<dbReference type="EMBL" id="LCMQ01000040">
    <property type="protein sequence ID" value="KKU39282.1"/>
    <property type="molecule type" value="Genomic_DNA"/>
</dbReference>
<accession>A0A0G1Q3D7</accession>
<dbReference type="Gene3D" id="1.10.10.10">
    <property type="entry name" value="Winged helix-like DNA-binding domain superfamily/Winged helix DNA-binding domain"/>
    <property type="match status" value="1"/>
</dbReference>
<dbReference type="SUPFAM" id="SSF46785">
    <property type="entry name" value="Winged helix' DNA-binding domain"/>
    <property type="match status" value="1"/>
</dbReference>
<evidence type="ECO:0000313" key="2">
    <source>
        <dbReference type="EMBL" id="KKU39282.1"/>
    </source>
</evidence>
<dbReference type="InterPro" id="IPR005149">
    <property type="entry name" value="Tscrpt_reg_PadR_N"/>
</dbReference>
<dbReference type="InterPro" id="IPR036388">
    <property type="entry name" value="WH-like_DNA-bd_sf"/>
</dbReference>
<dbReference type="PANTHER" id="PTHR33169">
    <property type="entry name" value="PADR-FAMILY TRANSCRIPTIONAL REGULATOR"/>
    <property type="match status" value="1"/>
</dbReference>
<feature type="domain" description="Transcription regulator PadR N-terminal" evidence="1">
    <location>
        <begin position="31"/>
        <end position="101"/>
    </location>
</feature>
<evidence type="ECO:0000259" key="1">
    <source>
        <dbReference type="Pfam" id="PF03551"/>
    </source>
</evidence>
<evidence type="ECO:0000313" key="3">
    <source>
        <dbReference type="Proteomes" id="UP000034202"/>
    </source>
</evidence>
<reference evidence="2 3" key="1">
    <citation type="journal article" date="2015" name="Nature">
        <title>rRNA introns, odd ribosomes, and small enigmatic genomes across a large radiation of phyla.</title>
        <authorList>
            <person name="Brown C.T."/>
            <person name="Hug L.A."/>
            <person name="Thomas B.C."/>
            <person name="Sharon I."/>
            <person name="Castelle C.J."/>
            <person name="Singh A."/>
            <person name="Wilkins M.J."/>
            <person name="Williams K.H."/>
            <person name="Banfield J.F."/>
        </authorList>
    </citation>
    <scope>NUCLEOTIDE SEQUENCE [LARGE SCALE GENOMIC DNA]</scope>
</reference>
<name>A0A0G1Q3D7_9BACT</name>
<gene>
    <name evidence="2" type="ORF">UX55_C0040G0007</name>
</gene>
<protein>
    <submittedName>
        <fullName evidence="2">PadR family transcriptional regulator</fullName>
    </submittedName>
</protein>
<dbReference type="InterPro" id="IPR052509">
    <property type="entry name" value="Metal_resp_DNA-bind_regulator"/>
</dbReference>
<sequence length="115" mass="13712">MLLVLTSDNEFRYHECMLTQDFFRGFIKLHILHHASKEAIYGIWIIEELGRHGYKLSPGTLYPILHSLEKDRLLKSEDKTVEGKVRKYYKLTSEGKRRLEESKLKVRELVDELYE</sequence>
<dbReference type="Proteomes" id="UP000034202">
    <property type="component" value="Unassembled WGS sequence"/>
</dbReference>
<dbReference type="InterPro" id="IPR036390">
    <property type="entry name" value="WH_DNA-bd_sf"/>
</dbReference>
<proteinExistence type="predicted"/>
<dbReference type="PANTHER" id="PTHR33169:SF14">
    <property type="entry name" value="TRANSCRIPTIONAL REGULATOR RV3488"/>
    <property type="match status" value="1"/>
</dbReference>
<dbReference type="PATRIC" id="fig|1618625.3.peg.509"/>
<comment type="caution">
    <text evidence="2">The sequence shown here is derived from an EMBL/GenBank/DDBJ whole genome shotgun (WGS) entry which is preliminary data.</text>
</comment>
<dbReference type="AlphaFoldDB" id="A0A0G1Q3D7"/>